<sequence length="73" mass="8529">MPLEFESVVKEGKIQLPFNVNLEGKKVKVVLYPEEEDIIEYLMEHPVELKSGEKGKPFSREELYAERMERMGS</sequence>
<evidence type="ECO:0000313" key="2">
    <source>
        <dbReference type="Proteomes" id="UP000078390"/>
    </source>
</evidence>
<organism evidence="1 2">
    <name type="scientific">Thermosulfurimonas dismutans</name>
    <dbReference type="NCBI Taxonomy" id="999894"/>
    <lineage>
        <taxon>Bacteria</taxon>
        <taxon>Pseudomonadati</taxon>
        <taxon>Thermodesulfobacteriota</taxon>
        <taxon>Thermodesulfobacteria</taxon>
        <taxon>Thermodesulfobacteriales</taxon>
        <taxon>Thermodesulfobacteriaceae</taxon>
        <taxon>Thermosulfurimonas</taxon>
    </lineage>
</organism>
<gene>
    <name evidence="1" type="ORF">TDIS_2140</name>
</gene>
<name>A0A179D144_9BACT</name>
<dbReference type="AlphaFoldDB" id="A0A179D144"/>
<accession>A0A179D144</accession>
<protein>
    <submittedName>
        <fullName evidence="1">Uncharacterized protein</fullName>
    </submittedName>
</protein>
<dbReference type="STRING" id="999894.TDIS_2140"/>
<proteinExistence type="predicted"/>
<evidence type="ECO:0000313" key="1">
    <source>
        <dbReference type="EMBL" id="OAQ19770.1"/>
    </source>
</evidence>
<comment type="caution">
    <text evidence="1">The sequence shown here is derived from an EMBL/GenBank/DDBJ whole genome shotgun (WGS) entry which is preliminary data.</text>
</comment>
<keyword evidence="2" id="KW-1185">Reference proteome</keyword>
<dbReference type="EMBL" id="LWLG01000038">
    <property type="protein sequence ID" value="OAQ19770.1"/>
    <property type="molecule type" value="Genomic_DNA"/>
</dbReference>
<dbReference type="Proteomes" id="UP000078390">
    <property type="component" value="Unassembled WGS sequence"/>
</dbReference>
<reference evidence="1 2" key="1">
    <citation type="submission" date="2016-04" db="EMBL/GenBank/DDBJ databases">
        <title>Genome analysis of Thermosulfurimonas dismutans, the first thermophilic sulfur-disproportionating bacterium of the phylum Thermodesulfobacteria.</title>
        <authorList>
            <person name="Mardanov A.V."/>
            <person name="Beletsky A.V."/>
            <person name="Kadnikov V.V."/>
            <person name="Slobodkin A.I."/>
            <person name="Ravin N.V."/>
        </authorList>
    </citation>
    <scope>NUCLEOTIDE SEQUENCE [LARGE SCALE GENOMIC DNA]</scope>
    <source>
        <strain evidence="1 2">S95</strain>
    </source>
</reference>